<dbReference type="InterPro" id="IPR016274">
    <property type="entry name" value="Histidine_acid_Pase_euk"/>
</dbReference>
<name>A0A550CLQ1_9AGAR</name>
<keyword evidence="1" id="KW-0378">Hydrolase</keyword>
<gene>
    <name evidence="4" type="ORF">BD626DRAFT_485674</name>
</gene>
<dbReference type="FunFam" id="3.40.50.1240:FF:000065">
    <property type="entry name" value="Similar to histidine acid phosphatase"/>
    <property type="match status" value="1"/>
</dbReference>
<dbReference type="Pfam" id="PF00328">
    <property type="entry name" value="His_Phos_2"/>
    <property type="match status" value="1"/>
</dbReference>
<dbReference type="Gene3D" id="3.40.50.1240">
    <property type="entry name" value="Phosphoglycerate mutase-like"/>
    <property type="match status" value="1"/>
</dbReference>
<dbReference type="AlphaFoldDB" id="A0A550CLQ1"/>
<reference evidence="4 5" key="1">
    <citation type="journal article" date="2019" name="New Phytol.">
        <title>Comparative genomics reveals unique wood-decay strategies and fruiting body development in the Schizophyllaceae.</title>
        <authorList>
            <person name="Almasi E."/>
            <person name="Sahu N."/>
            <person name="Krizsan K."/>
            <person name="Balint B."/>
            <person name="Kovacs G.M."/>
            <person name="Kiss B."/>
            <person name="Cseklye J."/>
            <person name="Drula E."/>
            <person name="Henrissat B."/>
            <person name="Nagy I."/>
            <person name="Chovatia M."/>
            <person name="Adam C."/>
            <person name="LaButti K."/>
            <person name="Lipzen A."/>
            <person name="Riley R."/>
            <person name="Grigoriev I.V."/>
            <person name="Nagy L.G."/>
        </authorList>
    </citation>
    <scope>NUCLEOTIDE SEQUENCE [LARGE SCALE GENOMIC DNA]</scope>
    <source>
        <strain evidence="4 5">NL-1724</strain>
    </source>
</reference>
<dbReference type="GO" id="GO:0009277">
    <property type="term" value="C:fungal-type cell wall"/>
    <property type="evidence" value="ECO:0007669"/>
    <property type="project" value="TreeGrafter"/>
</dbReference>
<comment type="caution">
    <text evidence="4">The sequence shown here is derived from an EMBL/GenBank/DDBJ whole genome shotgun (WGS) entry which is preliminary data.</text>
</comment>
<evidence type="ECO:0000256" key="1">
    <source>
        <dbReference type="ARBA" id="ARBA00022801"/>
    </source>
</evidence>
<dbReference type="SUPFAM" id="SSF53254">
    <property type="entry name" value="Phosphoglycerate mutase-like"/>
    <property type="match status" value="1"/>
</dbReference>
<evidence type="ECO:0000256" key="3">
    <source>
        <dbReference type="PIRSR" id="PIRSR000894-2"/>
    </source>
</evidence>
<evidence type="ECO:0000313" key="5">
    <source>
        <dbReference type="Proteomes" id="UP000320762"/>
    </source>
</evidence>
<dbReference type="Proteomes" id="UP000320762">
    <property type="component" value="Unassembled WGS sequence"/>
</dbReference>
<proteinExistence type="predicted"/>
<dbReference type="PANTHER" id="PTHR20963">
    <property type="entry name" value="MULTIPLE INOSITOL POLYPHOSPHATE PHOSPHATASE-RELATED"/>
    <property type="match status" value="1"/>
</dbReference>
<dbReference type="GO" id="GO:0003993">
    <property type="term" value="F:acid phosphatase activity"/>
    <property type="evidence" value="ECO:0007669"/>
    <property type="project" value="TreeGrafter"/>
</dbReference>
<sequence>MKGLLPLATLPAMASAAAQNILYSPSSYTFNPLKHMSGIAPYFSAQDPGLTPRPPQGCNVTAAAYLVRHAAIYANDFDYESYVEPFVDKLENTTDIDWAATAGTAAPLDFLRSWKSPVEDADLEQLTKIGALESMSLGVELARRYPSFGSPKKVWSSTAERTVKSAQSFINGHDRYSNQTELVQVSEGEEEGADSLTPYKGCSAYSSSRGSEQSAAWKERYTKPILARLQAAAPGFNWTSDDVYGMQQLCGYESVIRGESPFCNLDLFTPNEWLDFEYANDLMYFHNTGYGNQISPVIGFPWVNATASSLMSVGDGDDDAQKLFVSFTHRELPPTVLVALGLFNNTEFAGNNDQNATMPTDRANHRRAWRSSHMLTFLTNIAIEKMSCSSFGFENDSAEYYRVLVNDSPQPLQGCDDGPGESCARETFESWVAGRGQLYGRFSDECGVEYDNSTDVLSIYSS</sequence>
<dbReference type="OrthoDB" id="6509975at2759"/>
<dbReference type="EMBL" id="VDMD01000004">
    <property type="protein sequence ID" value="TRM65732.1"/>
    <property type="molecule type" value="Genomic_DNA"/>
</dbReference>
<feature type="disulfide bond" evidence="3">
    <location>
        <begin position="250"/>
        <end position="263"/>
    </location>
</feature>
<accession>A0A550CLQ1</accession>
<feature type="disulfide bond" evidence="3">
    <location>
        <begin position="58"/>
        <end position="388"/>
    </location>
</feature>
<evidence type="ECO:0000256" key="2">
    <source>
        <dbReference type="ARBA" id="ARBA00023180"/>
    </source>
</evidence>
<protein>
    <submittedName>
        <fullName evidence="4">Histidine phosphatase superfamily</fullName>
    </submittedName>
</protein>
<dbReference type="CDD" id="cd07061">
    <property type="entry name" value="HP_HAP_like"/>
    <property type="match status" value="1"/>
</dbReference>
<evidence type="ECO:0000313" key="4">
    <source>
        <dbReference type="EMBL" id="TRM65732.1"/>
    </source>
</evidence>
<dbReference type="PIRSF" id="PIRSF000894">
    <property type="entry name" value="Acid_phosphatase"/>
    <property type="match status" value="1"/>
</dbReference>
<organism evidence="4 5">
    <name type="scientific">Schizophyllum amplum</name>
    <dbReference type="NCBI Taxonomy" id="97359"/>
    <lineage>
        <taxon>Eukaryota</taxon>
        <taxon>Fungi</taxon>
        <taxon>Dikarya</taxon>
        <taxon>Basidiomycota</taxon>
        <taxon>Agaricomycotina</taxon>
        <taxon>Agaricomycetes</taxon>
        <taxon>Agaricomycetidae</taxon>
        <taxon>Agaricales</taxon>
        <taxon>Schizophyllaceae</taxon>
        <taxon>Schizophyllum</taxon>
    </lineage>
</organism>
<feature type="disulfide bond" evidence="3">
    <location>
        <begin position="415"/>
        <end position="423"/>
    </location>
</feature>
<dbReference type="STRING" id="97359.A0A550CLQ1"/>
<dbReference type="PANTHER" id="PTHR20963:SF14">
    <property type="entry name" value="ACID PHOSPHATASE, PUTATIVE-RELATED"/>
    <property type="match status" value="1"/>
</dbReference>
<keyword evidence="3" id="KW-1015">Disulfide bond</keyword>
<dbReference type="InterPro" id="IPR029033">
    <property type="entry name" value="His_PPase_superfam"/>
</dbReference>
<keyword evidence="2" id="KW-0325">Glycoprotein</keyword>
<dbReference type="InterPro" id="IPR000560">
    <property type="entry name" value="His_Pase_clade-2"/>
</dbReference>
<keyword evidence="5" id="KW-1185">Reference proteome</keyword>